<proteinExistence type="predicted"/>
<dbReference type="RefSeq" id="WP_028126714.1">
    <property type="nucleotide sequence ID" value="NZ_PHNE01000004.1"/>
</dbReference>
<evidence type="ECO:0000313" key="2">
    <source>
        <dbReference type="EMBL" id="PPE05140.1"/>
    </source>
</evidence>
<accession>A0A2S5RCV4</accession>
<keyword evidence="3" id="KW-1185">Reference proteome</keyword>
<dbReference type="EMBL" id="PHNE01000004">
    <property type="protein sequence ID" value="PPE05140.1"/>
    <property type="molecule type" value="Genomic_DNA"/>
</dbReference>
<dbReference type="NCBIfam" id="NF045726">
    <property type="entry name" value="XXplasma_LP"/>
    <property type="match status" value="1"/>
</dbReference>
<keyword evidence="1" id="KW-0732">Signal</keyword>
<dbReference type="InterPro" id="IPR054816">
    <property type="entry name" value="Lipoprotein_mollicutes-type_CS"/>
</dbReference>
<feature type="chain" id="PRO_5015728197" evidence="1">
    <location>
        <begin position="24"/>
        <end position="481"/>
    </location>
</feature>
<comment type="caution">
    <text evidence="2">The sequence shown here is derived from an EMBL/GenBank/DDBJ whole genome shotgun (WGS) entry which is preliminary data.</text>
</comment>
<dbReference type="GO" id="GO:0016020">
    <property type="term" value="C:membrane"/>
    <property type="evidence" value="ECO:0007669"/>
    <property type="project" value="InterPro"/>
</dbReference>
<evidence type="ECO:0000313" key="3">
    <source>
        <dbReference type="Proteomes" id="UP000237865"/>
    </source>
</evidence>
<sequence length="481" mass="52918">MKKLIGLLASLFVMSGTVTTVVACGTYIEKESIENDISNIIMEAVIVDTNFDEIKAQIASEIASETNAQARLGIDYKINGNTDQPGKIVVQATPESNLITGSFNIAVVQPVDLGSITISDIRVGDSKVRVYQKIDELLHYFSDGHDIYWNYEILGLDNLVEGANIAYAGSVHVIPAGPYLTGGFVLWIDHIGSKVEVLDAQANPPVKLQDISQVTVADIQIGETLESIKSKIHQPIQNLWPDTPLVFDQDYEIKGLETLVEENKLIHQGSIHVVGKGRYITGGFVLIIRQTGSTTEVLTPETTPPTKLADISQVQINDLQIGDTVEEMDDKIYQQIQKLLPNTLLSSKQDYEILGLAALVEENKLVHEGSVHVIAKGNKLTGGFVLWIRQTSSSTEVLANNAGKPTKLQDISQVQIKVNRKMSSKELHERIQKKIDQVISNTQIDIDYQIEGTPENSEQIIVRASNTSKLIKGQFVITVSR</sequence>
<evidence type="ECO:0000256" key="1">
    <source>
        <dbReference type="SAM" id="SignalP"/>
    </source>
</evidence>
<dbReference type="InterPro" id="IPR007880">
    <property type="entry name" value="Spiralin"/>
</dbReference>
<dbReference type="PROSITE" id="PS51257">
    <property type="entry name" value="PROKAR_LIPOPROTEIN"/>
    <property type="match status" value="1"/>
</dbReference>
<protein>
    <submittedName>
        <fullName evidence="2">Uncharacterized protein</fullName>
    </submittedName>
</protein>
<dbReference type="Proteomes" id="UP000237865">
    <property type="component" value="Unassembled WGS sequence"/>
</dbReference>
<organism evidence="2 3">
    <name type="scientific">Williamsoniiplasma lucivorax</name>
    <dbReference type="NCBI Taxonomy" id="209274"/>
    <lineage>
        <taxon>Bacteria</taxon>
        <taxon>Bacillati</taxon>
        <taxon>Mycoplasmatota</taxon>
        <taxon>Mollicutes</taxon>
        <taxon>Entomoplasmatales</taxon>
        <taxon>Williamsoniiplasma</taxon>
    </lineage>
</organism>
<dbReference type="AlphaFoldDB" id="A0A2S5RCV4"/>
<dbReference type="STRING" id="1399797.GCA_000518285_01187"/>
<gene>
    <name evidence="2" type="ORF">ELUCI_v1c06760</name>
</gene>
<dbReference type="Pfam" id="PF05215">
    <property type="entry name" value="Spiralin"/>
    <property type="match status" value="4"/>
</dbReference>
<name>A0A2S5RCV4_9MOLU</name>
<feature type="signal peptide" evidence="1">
    <location>
        <begin position="1"/>
        <end position="23"/>
    </location>
</feature>
<reference evidence="2 3" key="1">
    <citation type="submission" date="2017-11" db="EMBL/GenBank/DDBJ databases">
        <title>Genome sequence of Entomoplasma lucivorax PIPN-2 (ATCC 49196).</title>
        <authorList>
            <person name="Lo W.-S."/>
            <person name="Gasparich G.E."/>
            <person name="Kuo C.-H."/>
        </authorList>
    </citation>
    <scope>NUCLEOTIDE SEQUENCE [LARGE SCALE GENOMIC DNA]</scope>
    <source>
        <strain evidence="2 3">PIPN-2</strain>
    </source>
</reference>